<sequence length="465" mass="50816">MAQDVDRVRDWVRDQEQDLLAHLIGWVRLRPVAAEEEHAVDLERSANWLAGVLRETGFPTVELWRSGGPPAVFAEWRAEPGAPTVLVYSHHDVRAAKDDTWTECPPFEPALRDGRLYGRGASDAKGQVLCHVWALRAHLAATGRDRPAVNVQLLVEGEEEASSPHLAALLEQQRDRLDPDFVIVSDTMLWAAHAPAVCVGVRGMLEAHLEVMGPRTDIHAGAVSGVVPNPIVELSALLAQLRDERGRVTLPGFYDDVADASPEEREQLAQLPQDEDEWLERTGGRSVVGEAGYTLAERLYVRPSVDVTAFLAGDPTGASRGAVPSMAAADVKFLLVPDQTVERVAEQVRRWVDERISPHVAYELTLSEELGQQPYVTPRHHPALAVLRAAMEQGFEQPVGHMRNAGGAPAALLASTLGTPVLFFGTGLPEDRWHDSNESVLVDVLLKGVVSMAVFWEELAARGTG</sequence>
<evidence type="ECO:0000313" key="6">
    <source>
        <dbReference type="Proteomes" id="UP000800981"/>
    </source>
</evidence>
<dbReference type="Proteomes" id="UP000800981">
    <property type="component" value="Unassembled WGS sequence"/>
</dbReference>
<dbReference type="Gene3D" id="3.30.70.360">
    <property type="match status" value="1"/>
</dbReference>
<dbReference type="EMBL" id="JAANNP010000005">
    <property type="protein sequence ID" value="NHC14308.1"/>
    <property type="molecule type" value="Genomic_DNA"/>
</dbReference>
<feature type="domain" description="Peptidase M20 dimerisation" evidence="4">
    <location>
        <begin position="199"/>
        <end position="355"/>
    </location>
</feature>
<evidence type="ECO:0000256" key="3">
    <source>
        <dbReference type="ARBA" id="ARBA00022801"/>
    </source>
</evidence>
<reference evidence="5 6" key="1">
    <citation type="submission" date="2020-03" db="EMBL/GenBank/DDBJ databases">
        <title>Two novel Motilibacter sp.</title>
        <authorList>
            <person name="Liu S."/>
        </authorList>
    </citation>
    <scope>NUCLEOTIDE SEQUENCE [LARGE SCALE GENOMIC DNA]</scope>
    <source>
        <strain evidence="5 6">E257</strain>
    </source>
</reference>
<organism evidence="5 6">
    <name type="scientific">Motilibacter deserti</name>
    <dbReference type="NCBI Taxonomy" id="2714956"/>
    <lineage>
        <taxon>Bacteria</taxon>
        <taxon>Bacillati</taxon>
        <taxon>Actinomycetota</taxon>
        <taxon>Actinomycetes</taxon>
        <taxon>Motilibacterales</taxon>
        <taxon>Motilibacteraceae</taxon>
        <taxon>Motilibacter</taxon>
    </lineage>
</organism>
<dbReference type="InterPro" id="IPR002933">
    <property type="entry name" value="Peptidase_M20"/>
</dbReference>
<dbReference type="PANTHER" id="PTHR43270">
    <property type="entry name" value="BETA-ALA-HIS DIPEPTIDASE"/>
    <property type="match status" value="1"/>
</dbReference>
<dbReference type="SUPFAM" id="SSF53187">
    <property type="entry name" value="Zn-dependent exopeptidases"/>
    <property type="match status" value="1"/>
</dbReference>
<comment type="caution">
    <text evidence="5">The sequence shown here is derived from an EMBL/GenBank/DDBJ whole genome shotgun (WGS) entry which is preliminary data.</text>
</comment>
<proteinExistence type="predicted"/>
<accession>A0ABX0GTS5</accession>
<keyword evidence="6" id="KW-1185">Reference proteome</keyword>
<keyword evidence="3" id="KW-0378">Hydrolase</keyword>
<dbReference type="InterPro" id="IPR011650">
    <property type="entry name" value="Peptidase_M20_dimer"/>
</dbReference>
<dbReference type="Pfam" id="PF01546">
    <property type="entry name" value="Peptidase_M20"/>
    <property type="match status" value="1"/>
</dbReference>
<keyword evidence="1" id="KW-0645">Protease</keyword>
<protein>
    <submittedName>
        <fullName evidence="5">M20 family dipeptidase</fullName>
    </submittedName>
</protein>
<dbReference type="Pfam" id="PF07687">
    <property type="entry name" value="M20_dimer"/>
    <property type="match status" value="1"/>
</dbReference>
<dbReference type="PANTHER" id="PTHR43270:SF12">
    <property type="entry name" value="SUCCINYL-DIAMINOPIMELATE DESUCCINYLASE"/>
    <property type="match status" value="1"/>
</dbReference>
<dbReference type="RefSeq" id="WP_166281692.1">
    <property type="nucleotide sequence ID" value="NZ_JAANNP010000005.1"/>
</dbReference>
<keyword evidence="2" id="KW-0479">Metal-binding</keyword>
<dbReference type="InterPro" id="IPR051458">
    <property type="entry name" value="Cyt/Met_Dipeptidase"/>
</dbReference>
<evidence type="ECO:0000256" key="1">
    <source>
        <dbReference type="ARBA" id="ARBA00022670"/>
    </source>
</evidence>
<dbReference type="Gene3D" id="3.40.630.10">
    <property type="entry name" value="Zn peptidases"/>
    <property type="match status" value="1"/>
</dbReference>
<gene>
    <name evidence="5" type="ORF">G9H71_11005</name>
</gene>
<evidence type="ECO:0000313" key="5">
    <source>
        <dbReference type="EMBL" id="NHC14308.1"/>
    </source>
</evidence>
<evidence type="ECO:0000256" key="2">
    <source>
        <dbReference type="ARBA" id="ARBA00022723"/>
    </source>
</evidence>
<evidence type="ECO:0000259" key="4">
    <source>
        <dbReference type="Pfam" id="PF07687"/>
    </source>
</evidence>
<name>A0ABX0GTS5_9ACTN</name>